<evidence type="ECO:0000313" key="3">
    <source>
        <dbReference type="EMBL" id="RLP79906.1"/>
    </source>
</evidence>
<accession>A0A3L7AHE5</accession>
<gene>
    <name evidence="3" type="ORF">D9V34_15310</name>
</gene>
<reference evidence="3 4" key="1">
    <citation type="submission" date="2018-10" db="EMBL/GenBank/DDBJ databases">
        <authorList>
            <person name="Li J."/>
        </authorList>
    </citation>
    <scope>NUCLEOTIDE SEQUENCE [LARGE SCALE GENOMIC DNA]</scope>
    <source>
        <strain evidence="3 4">JCM 11654</strain>
    </source>
</reference>
<comment type="caution">
    <text evidence="3">The sequence shown here is derived from an EMBL/GenBank/DDBJ whole genome shotgun (WGS) entry which is preliminary data.</text>
</comment>
<dbReference type="Proteomes" id="UP000269438">
    <property type="component" value="Unassembled WGS sequence"/>
</dbReference>
<feature type="transmembrane region" description="Helical" evidence="2">
    <location>
        <begin position="173"/>
        <end position="194"/>
    </location>
</feature>
<evidence type="ECO:0000313" key="4">
    <source>
        <dbReference type="Proteomes" id="UP000269438"/>
    </source>
</evidence>
<feature type="compositionally biased region" description="Low complexity" evidence="1">
    <location>
        <begin position="64"/>
        <end position="91"/>
    </location>
</feature>
<feature type="transmembrane region" description="Helical" evidence="2">
    <location>
        <begin position="120"/>
        <end position="140"/>
    </location>
</feature>
<keyword evidence="2" id="KW-0472">Membrane</keyword>
<proteinExistence type="predicted"/>
<evidence type="ECO:0000256" key="2">
    <source>
        <dbReference type="SAM" id="Phobius"/>
    </source>
</evidence>
<protein>
    <submittedName>
        <fullName evidence="3">Uncharacterized protein</fullName>
    </submittedName>
</protein>
<name>A0A3L7AHE5_9MICO</name>
<feature type="compositionally biased region" description="Basic and acidic residues" evidence="1">
    <location>
        <begin position="7"/>
        <end position="17"/>
    </location>
</feature>
<organism evidence="3 4">
    <name type="scientific">Mycetocola lacteus</name>
    <dbReference type="NCBI Taxonomy" id="76637"/>
    <lineage>
        <taxon>Bacteria</taxon>
        <taxon>Bacillati</taxon>
        <taxon>Actinomycetota</taxon>
        <taxon>Actinomycetes</taxon>
        <taxon>Micrococcales</taxon>
        <taxon>Microbacteriaceae</taxon>
        <taxon>Mycetocola</taxon>
    </lineage>
</organism>
<dbReference type="AlphaFoldDB" id="A0A3L7AHE5"/>
<feature type="region of interest" description="Disordered" evidence="1">
    <location>
        <begin position="1"/>
        <end position="104"/>
    </location>
</feature>
<sequence>MPRGRGGKRDSVVDSRYDPAFQRGYASSTGIREPKKSQAKTEISAAAPAPESLIPAPSSTAPVTRAQEPAPAARASAPTPSVPATPAATHAGSPQTWGQPPEDSLDFAEYVTPKRRRNPWLITLWTVGIVALVLGIYGVFAQSMMSLSGGYYQESFPDTPNPWEPVHETLRSLSYPFTILGFLGVFAALAVNALRFDRIHAVPVPAPVGRAYPEDLA</sequence>
<dbReference type="EMBL" id="RCUY01000014">
    <property type="protein sequence ID" value="RLP79906.1"/>
    <property type="molecule type" value="Genomic_DNA"/>
</dbReference>
<keyword evidence="4" id="KW-1185">Reference proteome</keyword>
<keyword evidence="2" id="KW-0812">Transmembrane</keyword>
<evidence type="ECO:0000256" key="1">
    <source>
        <dbReference type="SAM" id="MobiDB-lite"/>
    </source>
</evidence>
<keyword evidence="2" id="KW-1133">Transmembrane helix</keyword>